<keyword evidence="4 15" id="KW-0812">Transmembrane</keyword>
<evidence type="ECO:0000256" key="6">
    <source>
        <dbReference type="ARBA" id="ARBA00022737"/>
    </source>
</evidence>
<dbReference type="SMART" id="SM00135">
    <property type="entry name" value="LY"/>
    <property type="match status" value="4"/>
</dbReference>
<dbReference type="PROSITE" id="PS00010">
    <property type="entry name" value="ASX_HYDROXYL"/>
    <property type="match status" value="1"/>
</dbReference>
<dbReference type="PANTHER" id="PTHR22722:SF14">
    <property type="entry name" value="MEGALIN, ISOFORM A"/>
    <property type="match status" value="1"/>
</dbReference>
<feature type="repeat" description="LDL-receptor class B" evidence="14">
    <location>
        <begin position="296"/>
        <end position="338"/>
    </location>
</feature>
<evidence type="ECO:0000313" key="18">
    <source>
        <dbReference type="Proteomes" id="UP001152622"/>
    </source>
</evidence>
<evidence type="ECO:0000256" key="11">
    <source>
        <dbReference type="ARBA" id="ARBA00023180"/>
    </source>
</evidence>
<evidence type="ECO:0000256" key="10">
    <source>
        <dbReference type="ARBA" id="ARBA00023170"/>
    </source>
</evidence>
<comment type="subcellular location">
    <subcellularLocation>
        <location evidence="1">Membrane</location>
        <topology evidence="1">Single-pass membrane protein</topology>
    </subcellularLocation>
</comment>
<dbReference type="SUPFAM" id="SSF57184">
    <property type="entry name" value="Growth factor receptor domain"/>
    <property type="match status" value="1"/>
</dbReference>
<feature type="disulfide bond" evidence="13">
    <location>
        <begin position="85"/>
        <end position="103"/>
    </location>
</feature>
<dbReference type="InterPro" id="IPR009030">
    <property type="entry name" value="Growth_fac_rcpt_cys_sf"/>
</dbReference>
<dbReference type="InterPro" id="IPR023415">
    <property type="entry name" value="LDLR_class-A_CS"/>
</dbReference>
<keyword evidence="3" id="KW-0254">Endocytosis</keyword>
<feature type="domain" description="EGF-like" evidence="16">
    <location>
        <begin position="151"/>
        <end position="190"/>
    </location>
</feature>
<dbReference type="EMBL" id="JAINUF010000004">
    <property type="protein sequence ID" value="KAJ8364464.1"/>
    <property type="molecule type" value="Genomic_DNA"/>
</dbReference>
<dbReference type="InterPro" id="IPR000033">
    <property type="entry name" value="LDLR_classB_rpt"/>
</dbReference>
<evidence type="ECO:0000256" key="3">
    <source>
        <dbReference type="ARBA" id="ARBA00022583"/>
    </source>
</evidence>
<dbReference type="PROSITE" id="PS00022">
    <property type="entry name" value="EGF_1"/>
    <property type="match status" value="1"/>
</dbReference>
<dbReference type="PROSITE" id="PS01187">
    <property type="entry name" value="EGF_CA"/>
    <property type="match status" value="1"/>
</dbReference>
<dbReference type="FunFam" id="4.10.400.10:FF:000034">
    <property type="entry name" value="Low-density lipoprotein receptor-related protein 2"/>
    <property type="match status" value="1"/>
</dbReference>
<gene>
    <name evidence="17" type="ORF">SKAU_G00132950</name>
</gene>
<keyword evidence="5" id="KW-0732">Signal</keyword>
<dbReference type="PROSITE" id="PS01209">
    <property type="entry name" value="LDLRA_1"/>
    <property type="match status" value="1"/>
</dbReference>
<evidence type="ECO:0000256" key="1">
    <source>
        <dbReference type="ARBA" id="ARBA00004167"/>
    </source>
</evidence>
<dbReference type="PROSITE" id="PS50026">
    <property type="entry name" value="EGF_3"/>
    <property type="match status" value="2"/>
</dbReference>
<sequence>MPHISPSNSLNYSSHHWIITEFIGTSGRGTSPVRCPTDSAVDNGYCVYSGLLCNQKDDCGDGSDEKEDVCQEPTLAPCTPHQFKCTNGYCVALQYACDHNNNCGDLSDEMGCNFGHDRTCEEKLCQQNCINLNGTGFICSCRPGYTVDPDNINECETYGTCPQACKNTKGGYKCECTPGYHKVGDGNECEAYGAEPLLLLPENVRIRRFNLQTEEYHDFLQEQEHIVAMDYDWDHNNTGLSMVYFTEEGKSPLPGAIKRAYLPTVDDHSNNIGAAVDLGIKHIVKPDGVAVDWVGRNLYWADSVVKRLEVAMLDGRYRKHLVKTDVGQPSAVAVNPRLGMLYWTDRGDVPKIECSWMDGRERKVLVDNRLGWPTGLAIDYTNNDRIYWSDAKESRIESVLPSGEERRTALYIDVRNPFSVSVFEDDVYWSTQEKGEVFRQDKFGNGQKTKLLTAGPWLTQISIYQQQRYNSIAMRNPCKGTCSHLCLLRPGGYTCACPEGTGFITGSSTECDAGFDPQPTMPPPCNCQNGGTCYFSDNQALCKCPPNWSGEFCQKDDYAALTASVGIAVGVSLLVVLLLIGLVFAVQRKAKILEALGNVHIPTFRNSTAEQQDGRFPPGVQVDVHSPCLEKHDAVAVEKDGPEESFENPAYAADPSGRAAPLGIATQLTTASAAPKENFANPAYADEIKLAPVPNGISKPITPISTPEKDTFDNPAYSVEPVEVAMPDGITEASPVASSATNDKETFENPAYVTDNQDVPYESDTVATGVTMAGRY</sequence>
<evidence type="ECO:0000256" key="2">
    <source>
        <dbReference type="ARBA" id="ARBA00022536"/>
    </source>
</evidence>
<dbReference type="SMART" id="SM00179">
    <property type="entry name" value="EGF_CA"/>
    <property type="match status" value="2"/>
</dbReference>
<reference evidence="17" key="1">
    <citation type="journal article" date="2023" name="Science">
        <title>Genome structures resolve the early diversification of teleost fishes.</title>
        <authorList>
            <person name="Parey E."/>
            <person name="Louis A."/>
            <person name="Montfort J."/>
            <person name="Bouchez O."/>
            <person name="Roques C."/>
            <person name="Iampietro C."/>
            <person name="Lluch J."/>
            <person name="Castinel A."/>
            <person name="Donnadieu C."/>
            <person name="Desvignes T."/>
            <person name="Floi Bucao C."/>
            <person name="Jouanno E."/>
            <person name="Wen M."/>
            <person name="Mejri S."/>
            <person name="Dirks R."/>
            <person name="Jansen H."/>
            <person name="Henkel C."/>
            <person name="Chen W.J."/>
            <person name="Zahm M."/>
            <person name="Cabau C."/>
            <person name="Klopp C."/>
            <person name="Thompson A.W."/>
            <person name="Robinson-Rechavi M."/>
            <person name="Braasch I."/>
            <person name="Lecointre G."/>
            <person name="Bobe J."/>
            <person name="Postlethwait J.H."/>
            <person name="Berthelot C."/>
            <person name="Roest Crollius H."/>
            <person name="Guiguen Y."/>
        </authorList>
    </citation>
    <scope>NUCLEOTIDE SEQUENCE</scope>
    <source>
        <strain evidence="17">WJC10195</strain>
    </source>
</reference>
<dbReference type="InterPro" id="IPR000152">
    <property type="entry name" value="EGF-type_Asp/Asn_hydroxyl_site"/>
</dbReference>
<dbReference type="Pfam" id="PF00058">
    <property type="entry name" value="Ldl_recept_b"/>
    <property type="match status" value="1"/>
</dbReference>
<dbReference type="InterPro" id="IPR001881">
    <property type="entry name" value="EGF-like_Ca-bd_dom"/>
</dbReference>
<dbReference type="SUPFAM" id="SSF63825">
    <property type="entry name" value="YWTD domain"/>
    <property type="match status" value="1"/>
</dbReference>
<feature type="domain" description="EGF-like" evidence="16">
    <location>
        <begin position="521"/>
        <end position="554"/>
    </location>
</feature>
<dbReference type="FunFam" id="2.120.10.30:FF:000241">
    <property type="entry name" value="Low-density lipoprotein receptor-related protein 6"/>
    <property type="match status" value="1"/>
</dbReference>
<dbReference type="SMART" id="SM00192">
    <property type="entry name" value="LDLa"/>
    <property type="match status" value="2"/>
</dbReference>
<comment type="caution">
    <text evidence="12">Lacks conserved residue(s) required for the propagation of feature annotation.</text>
</comment>
<dbReference type="SUPFAM" id="SSF57196">
    <property type="entry name" value="EGF/Laminin"/>
    <property type="match status" value="1"/>
</dbReference>
<organism evidence="17 18">
    <name type="scientific">Synaphobranchus kaupii</name>
    <name type="common">Kaup's arrowtooth eel</name>
    <dbReference type="NCBI Taxonomy" id="118154"/>
    <lineage>
        <taxon>Eukaryota</taxon>
        <taxon>Metazoa</taxon>
        <taxon>Chordata</taxon>
        <taxon>Craniata</taxon>
        <taxon>Vertebrata</taxon>
        <taxon>Euteleostomi</taxon>
        <taxon>Actinopterygii</taxon>
        <taxon>Neopterygii</taxon>
        <taxon>Teleostei</taxon>
        <taxon>Anguilliformes</taxon>
        <taxon>Synaphobranchidae</taxon>
        <taxon>Synaphobranchus</taxon>
    </lineage>
</organism>
<dbReference type="AlphaFoldDB" id="A0A9Q1FR05"/>
<evidence type="ECO:0000256" key="14">
    <source>
        <dbReference type="PROSITE-ProRule" id="PRU00461"/>
    </source>
</evidence>
<dbReference type="PANTHER" id="PTHR22722">
    <property type="entry name" value="LOW-DENSITY LIPOPROTEIN RECEPTOR-RELATED PROTEIN 2-RELATED"/>
    <property type="match status" value="1"/>
</dbReference>
<name>A0A9Q1FR05_SYNKA</name>
<dbReference type="GO" id="GO:0043235">
    <property type="term" value="C:receptor complex"/>
    <property type="evidence" value="ECO:0007669"/>
    <property type="project" value="TreeGrafter"/>
</dbReference>
<dbReference type="Gene3D" id="2.10.25.10">
    <property type="entry name" value="Laminin"/>
    <property type="match status" value="3"/>
</dbReference>
<evidence type="ECO:0000256" key="5">
    <source>
        <dbReference type="ARBA" id="ARBA00022729"/>
    </source>
</evidence>
<comment type="caution">
    <text evidence="17">The sequence shown here is derived from an EMBL/GenBank/DDBJ whole genome shotgun (WGS) entry which is preliminary data.</text>
</comment>
<dbReference type="InterPro" id="IPR036055">
    <property type="entry name" value="LDL_receptor-like_sf"/>
</dbReference>
<evidence type="ECO:0000256" key="15">
    <source>
        <dbReference type="SAM" id="Phobius"/>
    </source>
</evidence>
<proteinExistence type="predicted"/>
<dbReference type="InterPro" id="IPR011042">
    <property type="entry name" value="6-blade_b-propeller_TolB-like"/>
</dbReference>
<feature type="repeat" description="LDL-receptor class B" evidence="14">
    <location>
        <begin position="384"/>
        <end position="426"/>
    </location>
</feature>
<keyword evidence="9 12" id="KW-1015">Disulfide bond</keyword>
<keyword evidence="6" id="KW-0677">Repeat</keyword>
<dbReference type="InterPro" id="IPR051221">
    <property type="entry name" value="LDLR-related"/>
</dbReference>
<dbReference type="Gene3D" id="2.120.10.30">
    <property type="entry name" value="TolB, C-terminal domain"/>
    <property type="match status" value="1"/>
</dbReference>
<evidence type="ECO:0000256" key="4">
    <source>
        <dbReference type="ARBA" id="ARBA00022692"/>
    </source>
</evidence>
<evidence type="ECO:0000256" key="13">
    <source>
        <dbReference type="PROSITE-ProRule" id="PRU00124"/>
    </source>
</evidence>
<dbReference type="CDD" id="cd00112">
    <property type="entry name" value="LDLa"/>
    <property type="match status" value="2"/>
</dbReference>
<protein>
    <recommendedName>
        <fullName evidence="16">EGF-like domain-containing protein</fullName>
    </recommendedName>
</protein>
<dbReference type="PROSITE" id="PS01186">
    <property type="entry name" value="EGF_2"/>
    <property type="match status" value="1"/>
</dbReference>
<feature type="disulfide bond" evidence="13">
    <location>
        <begin position="97"/>
        <end position="112"/>
    </location>
</feature>
<dbReference type="GO" id="GO:0016324">
    <property type="term" value="C:apical plasma membrane"/>
    <property type="evidence" value="ECO:0007669"/>
    <property type="project" value="TreeGrafter"/>
</dbReference>
<dbReference type="Proteomes" id="UP001152622">
    <property type="component" value="Chromosome 4"/>
</dbReference>
<dbReference type="SMART" id="SM00181">
    <property type="entry name" value="EGF"/>
    <property type="match status" value="4"/>
</dbReference>
<dbReference type="GO" id="GO:0042562">
    <property type="term" value="F:hormone binding"/>
    <property type="evidence" value="ECO:0007669"/>
    <property type="project" value="TreeGrafter"/>
</dbReference>
<evidence type="ECO:0000256" key="8">
    <source>
        <dbReference type="ARBA" id="ARBA00023136"/>
    </source>
</evidence>
<keyword evidence="10" id="KW-0675">Receptor</keyword>
<dbReference type="OrthoDB" id="8876533at2759"/>
<keyword evidence="11" id="KW-0325">Glycoprotein</keyword>
<dbReference type="GO" id="GO:0005509">
    <property type="term" value="F:calcium ion binding"/>
    <property type="evidence" value="ECO:0007669"/>
    <property type="project" value="InterPro"/>
</dbReference>
<evidence type="ECO:0000313" key="17">
    <source>
        <dbReference type="EMBL" id="KAJ8364464.1"/>
    </source>
</evidence>
<dbReference type="InterPro" id="IPR000742">
    <property type="entry name" value="EGF"/>
</dbReference>
<evidence type="ECO:0000259" key="16">
    <source>
        <dbReference type="PROSITE" id="PS50026"/>
    </source>
</evidence>
<dbReference type="Gene3D" id="4.10.400.10">
    <property type="entry name" value="Low-density Lipoprotein Receptor"/>
    <property type="match status" value="2"/>
</dbReference>
<dbReference type="GO" id="GO:0006898">
    <property type="term" value="P:receptor-mediated endocytosis"/>
    <property type="evidence" value="ECO:0007669"/>
    <property type="project" value="TreeGrafter"/>
</dbReference>
<dbReference type="PROSITE" id="PS51120">
    <property type="entry name" value="LDLRB"/>
    <property type="match status" value="3"/>
</dbReference>
<evidence type="ECO:0000256" key="7">
    <source>
        <dbReference type="ARBA" id="ARBA00022989"/>
    </source>
</evidence>
<feature type="transmembrane region" description="Helical" evidence="15">
    <location>
        <begin position="558"/>
        <end position="586"/>
    </location>
</feature>
<dbReference type="SUPFAM" id="SSF57424">
    <property type="entry name" value="LDL receptor-like module"/>
    <property type="match status" value="2"/>
</dbReference>
<keyword evidence="2 12" id="KW-0245">EGF-like domain</keyword>
<evidence type="ECO:0000256" key="12">
    <source>
        <dbReference type="PROSITE-ProRule" id="PRU00076"/>
    </source>
</evidence>
<keyword evidence="7 15" id="KW-1133">Transmembrane helix</keyword>
<dbReference type="InterPro" id="IPR018097">
    <property type="entry name" value="EGF_Ca-bd_CS"/>
</dbReference>
<dbReference type="PROSITE" id="PS50068">
    <property type="entry name" value="LDLRA_2"/>
    <property type="match status" value="2"/>
</dbReference>
<evidence type="ECO:0000256" key="9">
    <source>
        <dbReference type="ARBA" id="ARBA00023157"/>
    </source>
</evidence>
<accession>A0A9Q1FR05</accession>
<keyword evidence="8 15" id="KW-0472">Membrane</keyword>
<feature type="disulfide bond" evidence="12">
    <location>
        <begin position="544"/>
        <end position="553"/>
    </location>
</feature>
<feature type="disulfide bond" evidence="12">
    <location>
        <begin position="155"/>
        <end position="165"/>
    </location>
</feature>
<feature type="repeat" description="LDL-receptor class B" evidence="14">
    <location>
        <begin position="339"/>
        <end position="382"/>
    </location>
</feature>
<feature type="disulfide bond" evidence="13">
    <location>
        <begin position="78"/>
        <end position="90"/>
    </location>
</feature>
<dbReference type="PRINTS" id="PR00261">
    <property type="entry name" value="LDLRECEPTOR"/>
</dbReference>
<dbReference type="CDD" id="cd00054">
    <property type="entry name" value="EGF_CA"/>
    <property type="match status" value="1"/>
</dbReference>
<keyword evidence="18" id="KW-1185">Reference proteome</keyword>
<dbReference type="Pfam" id="PF00057">
    <property type="entry name" value="Ldl_recept_a"/>
    <property type="match status" value="1"/>
</dbReference>
<dbReference type="InterPro" id="IPR002172">
    <property type="entry name" value="LDrepeatLR_classA_rpt"/>
</dbReference>